<accession>A0A1W1VB07</accession>
<reference evidence="8 9" key="1">
    <citation type="submission" date="2017-04" db="EMBL/GenBank/DDBJ databases">
        <authorList>
            <person name="Afonso C.L."/>
            <person name="Miller P.J."/>
            <person name="Scott M.A."/>
            <person name="Spackman E."/>
            <person name="Goraichik I."/>
            <person name="Dimitrov K.M."/>
            <person name="Suarez D.L."/>
            <person name="Swayne D.E."/>
        </authorList>
    </citation>
    <scope>NUCLEOTIDE SEQUENCE [LARGE SCALE GENOMIC DNA]</scope>
    <source>
        <strain evidence="8 9">ToBE</strain>
    </source>
</reference>
<evidence type="ECO:0000256" key="7">
    <source>
        <dbReference type="SAM" id="Phobius"/>
    </source>
</evidence>
<evidence type="ECO:0000313" key="8">
    <source>
        <dbReference type="EMBL" id="SMB90599.1"/>
    </source>
</evidence>
<feature type="transmembrane region" description="Helical" evidence="7">
    <location>
        <begin position="198"/>
        <end position="218"/>
    </location>
</feature>
<name>A0A1W1VB07_9FIRM</name>
<keyword evidence="3" id="KW-0813">Transport</keyword>
<keyword evidence="6 7" id="KW-0472">Membrane</keyword>
<feature type="transmembrane region" description="Helical" evidence="7">
    <location>
        <begin position="21"/>
        <end position="42"/>
    </location>
</feature>
<dbReference type="InterPro" id="IPR006043">
    <property type="entry name" value="NCS2"/>
</dbReference>
<dbReference type="RefSeq" id="WP_084663374.1">
    <property type="nucleotide sequence ID" value="NZ_LT838272.1"/>
</dbReference>
<sequence>MQIDIVSLMGRQDTLQGKSGLWLYALQWVVFHLGVIISVPVIAGSALGMSAWEIARLSQITFFLTGLASLIQVKFGHGVLLVEGPAAPWWAAYILLASMAAGTGKSLVQVRTNIEGAMIVVGVILAIMAWARLITRWRSLFTPRITGVLLTVLGLQIGGVGVKGIISGGIKLFGIGLLVLIMVVYLTLNGRGMLKQGAIVVGVAFGWVLSLVTGSSSFPRIKDVGLISLPSLFPWGRPTFDFGTLFSLSLLGILLIPNVIGSISAWEAATGDRLSANKYDRGLAASGVVNIMSGLGGGVGTIPFAISAGLISVTGNASSPPFILACLMFIAMGLFPPLGRLIGSIPQPVVAAVLLVSGSSLAVIGLKDMLREEIAIRESYIIGLSLLLGIGVMLLPSSYWAKVPAWAAGALSNGVIVGTLTSILLEHVILRRKRQHQLTQKKG</sequence>
<dbReference type="Proteomes" id="UP000192569">
    <property type="component" value="Chromosome I"/>
</dbReference>
<feature type="transmembrane region" description="Helical" evidence="7">
    <location>
        <begin position="379"/>
        <end position="399"/>
    </location>
</feature>
<dbReference type="GO" id="GO:0042907">
    <property type="term" value="F:xanthine transmembrane transporter activity"/>
    <property type="evidence" value="ECO:0007669"/>
    <property type="project" value="TreeGrafter"/>
</dbReference>
<dbReference type="Pfam" id="PF00860">
    <property type="entry name" value="Xan_ur_permease"/>
    <property type="match status" value="1"/>
</dbReference>
<keyword evidence="5 7" id="KW-1133">Transmembrane helix</keyword>
<evidence type="ECO:0000256" key="6">
    <source>
        <dbReference type="ARBA" id="ARBA00023136"/>
    </source>
</evidence>
<evidence type="ECO:0000313" key="9">
    <source>
        <dbReference type="Proteomes" id="UP000192569"/>
    </source>
</evidence>
<dbReference type="PANTHER" id="PTHR42810">
    <property type="entry name" value="PURINE PERMEASE C1399.01C-RELATED"/>
    <property type="match status" value="1"/>
</dbReference>
<evidence type="ECO:0000256" key="5">
    <source>
        <dbReference type="ARBA" id="ARBA00022989"/>
    </source>
</evidence>
<dbReference type="EMBL" id="LT838272">
    <property type="protein sequence ID" value="SMB90599.1"/>
    <property type="molecule type" value="Genomic_DNA"/>
</dbReference>
<dbReference type="PANTHER" id="PTHR42810:SF1">
    <property type="entry name" value="PURINE PERMEASE YWDJ-RELATED"/>
    <property type="match status" value="1"/>
</dbReference>
<keyword evidence="4 7" id="KW-0812">Transmembrane</keyword>
<feature type="transmembrane region" description="Helical" evidence="7">
    <location>
        <begin position="239"/>
        <end position="263"/>
    </location>
</feature>
<feature type="transmembrane region" description="Helical" evidence="7">
    <location>
        <begin position="405"/>
        <end position="425"/>
    </location>
</feature>
<protein>
    <submittedName>
        <fullName evidence="8">Xanthine/uracil permease</fullName>
    </submittedName>
</protein>
<dbReference type="AlphaFoldDB" id="A0A1W1VB07"/>
<comment type="similarity">
    <text evidence="2">Belongs to the nucleobase:cation symporter-2 (NCS2) (TC 2.A.40) family.</text>
</comment>
<feature type="transmembrane region" description="Helical" evidence="7">
    <location>
        <begin position="283"/>
        <end position="310"/>
    </location>
</feature>
<dbReference type="GO" id="GO:0005886">
    <property type="term" value="C:plasma membrane"/>
    <property type="evidence" value="ECO:0007669"/>
    <property type="project" value="TreeGrafter"/>
</dbReference>
<feature type="transmembrane region" description="Helical" evidence="7">
    <location>
        <begin position="54"/>
        <end position="75"/>
    </location>
</feature>
<comment type="subcellular location">
    <subcellularLocation>
        <location evidence="1">Membrane</location>
        <topology evidence="1">Multi-pass membrane protein</topology>
    </subcellularLocation>
</comment>
<feature type="transmembrane region" description="Helical" evidence="7">
    <location>
        <begin position="141"/>
        <end position="162"/>
    </location>
</feature>
<feature type="transmembrane region" description="Helical" evidence="7">
    <location>
        <begin position="169"/>
        <end position="186"/>
    </location>
</feature>
<feature type="transmembrane region" description="Helical" evidence="7">
    <location>
        <begin position="116"/>
        <end position="135"/>
    </location>
</feature>
<evidence type="ECO:0000256" key="1">
    <source>
        <dbReference type="ARBA" id="ARBA00004141"/>
    </source>
</evidence>
<evidence type="ECO:0000256" key="2">
    <source>
        <dbReference type="ARBA" id="ARBA00008821"/>
    </source>
</evidence>
<evidence type="ECO:0000256" key="4">
    <source>
        <dbReference type="ARBA" id="ARBA00022692"/>
    </source>
</evidence>
<dbReference type="NCBIfam" id="NF037981">
    <property type="entry name" value="NCS2_1"/>
    <property type="match status" value="1"/>
</dbReference>
<proteinExistence type="inferred from homology"/>
<gene>
    <name evidence="8" type="ORF">SAMN00808754_0311</name>
</gene>
<dbReference type="STRING" id="698762.SAMN00808754_0311"/>
<evidence type="ECO:0000256" key="3">
    <source>
        <dbReference type="ARBA" id="ARBA00022448"/>
    </source>
</evidence>
<feature type="transmembrane region" description="Helical" evidence="7">
    <location>
        <begin position="87"/>
        <end position="104"/>
    </location>
</feature>
<feature type="transmembrane region" description="Helical" evidence="7">
    <location>
        <begin position="322"/>
        <end position="343"/>
    </location>
</feature>
<keyword evidence="9" id="KW-1185">Reference proteome</keyword>
<organism evidence="8 9">
    <name type="scientific">Thermanaeromonas toyohensis ToBE</name>
    <dbReference type="NCBI Taxonomy" id="698762"/>
    <lineage>
        <taxon>Bacteria</taxon>
        <taxon>Bacillati</taxon>
        <taxon>Bacillota</taxon>
        <taxon>Clostridia</taxon>
        <taxon>Neomoorellales</taxon>
        <taxon>Neomoorellaceae</taxon>
        <taxon>Thermanaeromonas</taxon>
    </lineage>
</organism>